<proteinExistence type="predicted"/>
<evidence type="ECO:0000313" key="1">
    <source>
        <dbReference type="EMBL" id="CAD7633900.1"/>
    </source>
</evidence>
<protein>
    <submittedName>
        <fullName evidence="1">Uncharacterized protein</fullName>
    </submittedName>
</protein>
<evidence type="ECO:0000313" key="2">
    <source>
        <dbReference type="Proteomes" id="UP000759131"/>
    </source>
</evidence>
<accession>A0A7R9L4M4</accession>
<dbReference type="EMBL" id="OC868158">
    <property type="protein sequence ID" value="CAD7633900.1"/>
    <property type="molecule type" value="Genomic_DNA"/>
</dbReference>
<sequence>MLCDRFKIYVHSKSKPMVTGLASGGLLCDWPLSSSPIRGNQLMANRDNTTPDVDIYEMLNKIHNEMRDQNQMTNTLLCKMFDEKERALTALKDIRQLAEDSDNSESSDECVGNGLRQSEIQKCLVKPLLAELNGSTASMRTMIAGNNDLRQRFIKRY</sequence>
<organism evidence="1">
    <name type="scientific">Medioppia subpectinata</name>
    <dbReference type="NCBI Taxonomy" id="1979941"/>
    <lineage>
        <taxon>Eukaryota</taxon>
        <taxon>Metazoa</taxon>
        <taxon>Ecdysozoa</taxon>
        <taxon>Arthropoda</taxon>
        <taxon>Chelicerata</taxon>
        <taxon>Arachnida</taxon>
        <taxon>Acari</taxon>
        <taxon>Acariformes</taxon>
        <taxon>Sarcoptiformes</taxon>
        <taxon>Oribatida</taxon>
        <taxon>Brachypylina</taxon>
        <taxon>Oppioidea</taxon>
        <taxon>Oppiidae</taxon>
        <taxon>Medioppia</taxon>
    </lineage>
</organism>
<name>A0A7R9L4M4_9ACAR</name>
<dbReference type="AlphaFoldDB" id="A0A7R9L4M4"/>
<gene>
    <name evidence="1" type="ORF">OSB1V03_LOCUS14296</name>
</gene>
<reference evidence="1" key="1">
    <citation type="submission" date="2020-11" db="EMBL/GenBank/DDBJ databases">
        <authorList>
            <person name="Tran Van P."/>
        </authorList>
    </citation>
    <scope>NUCLEOTIDE SEQUENCE</scope>
</reference>
<keyword evidence="2" id="KW-1185">Reference proteome</keyword>
<dbReference type="Proteomes" id="UP000759131">
    <property type="component" value="Unassembled WGS sequence"/>
</dbReference>
<dbReference type="EMBL" id="CAJPIZ010013583">
    <property type="protein sequence ID" value="CAG2114330.1"/>
    <property type="molecule type" value="Genomic_DNA"/>
</dbReference>